<dbReference type="RefSeq" id="WP_013609638.1">
    <property type="nucleotide sequence ID" value="NC_015155.1"/>
</dbReference>
<feature type="compositionally biased region" description="Polar residues" evidence="1">
    <location>
        <begin position="44"/>
        <end position="63"/>
    </location>
</feature>
<name>F0QQA9_MYCSL</name>
<organism evidence="3 4">
    <name type="scientific">Mycoplasma suis (strain Illinois)</name>
    <dbReference type="NCBI Taxonomy" id="768700"/>
    <lineage>
        <taxon>Bacteria</taxon>
        <taxon>Bacillati</taxon>
        <taxon>Mycoplasmatota</taxon>
        <taxon>Mollicutes</taxon>
        <taxon>Mycoplasmataceae</taxon>
        <taxon>Mycoplasma</taxon>
    </lineage>
</organism>
<dbReference type="HOGENOM" id="CLU_084743_0_0_14"/>
<feature type="compositionally biased region" description="Basic and acidic residues" evidence="1">
    <location>
        <begin position="64"/>
        <end position="81"/>
    </location>
</feature>
<feature type="chain" id="PRO_5003258766" evidence="2">
    <location>
        <begin position="20"/>
        <end position="293"/>
    </location>
</feature>
<evidence type="ECO:0000256" key="1">
    <source>
        <dbReference type="SAM" id="MobiDB-lite"/>
    </source>
</evidence>
<feature type="region of interest" description="Disordered" evidence="1">
    <location>
        <begin position="37"/>
        <end position="124"/>
    </location>
</feature>
<feature type="compositionally biased region" description="Basic and acidic residues" evidence="1">
    <location>
        <begin position="106"/>
        <end position="123"/>
    </location>
</feature>
<dbReference type="KEGG" id="mss:MSU_0135"/>
<sequence>MAPALKLLALMFGTTSTAAAGSYGLVSYFKNPQKISIDREKQKPTGNDLLQINPEGSNNNSTDLLKKQENSDLPEQHERTTQESGNLGEKTKESGDQEGLKISSPDSKHKEQVPVGVEERGKSEITSIPIQVRSLVTSNTGSRDQRWEHYISRSELQEKLEPFFGDDEDSHSDLFVAEFIKWQKEKGGLALCQKLIRDALGNVKKIEAEKCSNLSIWNWWESNVNGQQNKNLSALLFADQEKITTSLKSFGIYDQELLVNKRTSWNLESLTCMKEDDISLSENDRFLISCHSY</sequence>
<dbReference type="Proteomes" id="UP000007484">
    <property type="component" value="Chromosome"/>
</dbReference>
<proteinExistence type="predicted"/>
<protein>
    <submittedName>
        <fullName evidence="3">Uncharacterized protein</fullName>
    </submittedName>
</protein>
<evidence type="ECO:0000313" key="4">
    <source>
        <dbReference type="Proteomes" id="UP000007484"/>
    </source>
</evidence>
<accession>F0QQA9</accession>
<dbReference type="STRING" id="768700.MSU_0135"/>
<feature type="compositionally biased region" description="Basic and acidic residues" evidence="1">
    <location>
        <begin position="89"/>
        <end position="99"/>
    </location>
</feature>
<dbReference type="AlphaFoldDB" id="F0QQA9"/>
<evidence type="ECO:0000256" key="2">
    <source>
        <dbReference type="SAM" id="SignalP"/>
    </source>
</evidence>
<feature type="signal peptide" evidence="2">
    <location>
        <begin position="1"/>
        <end position="19"/>
    </location>
</feature>
<evidence type="ECO:0000313" key="3">
    <source>
        <dbReference type="EMBL" id="ADX97679.1"/>
    </source>
</evidence>
<reference evidence="3 4" key="1">
    <citation type="journal article" date="2011" name="J. Bacteriol.">
        <title>Complete genome sequences of two hemotropic Mycoplasmas, Mycoplasma haemofelis strain Ohio2 and Mycoplasma suis strain Illinois.</title>
        <authorList>
            <person name="Messick J.B."/>
            <person name="Santos A.P."/>
            <person name="Guimaraes A.M."/>
        </authorList>
    </citation>
    <scope>NUCLEOTIDE SEQUENCE [LARGE SCALE GENOMIC DNA]</scope>
    <source>
        <strain evidence="3 4">Illinois</strain>
    </source>
</reference>
<gene>
    <name evidence="3" type="ordered locus">MSU_0135</name>
</gene>
<keyword evidence="4" id="KW-1185">Reference proteome</keyword>
<keyword evidence="2" id="KW-0732">Signal</keyword>
<dbReference type="EMBL" id="CP002525">
    <property type="protein sequence ID" value="ADX97679.1"/>
    <property type="molecule type" value="Genomic_DNA"/>
</dbReference>